<dbReference type="EMBL" id="BMAW01031060">
    <property type="protein sequence ID" value="GFU19424.1"/>
    <property type="molecule type" value="Genomic_DNA"/>
</dbReference>
<feature type="compositionally biased region" description="Polar residues" evidence="3">
    <location>
        <begin position="26"/>
        <end position="35"/>
    </location>
</feature>
<dbReference type="OrthoDB" id="10617524at2759"/>
<dbReference type="GO" id="GO:0005524">
    <property type="term" value="F:ATP binding"/>
    <property type="evidence" value="ECO:0007669"/>
    <property type="project" value="UniProtKB-KW"/>
</dbReference>
<accession>A0A8X6UD71</accession>
<sequence>MITVDSTPPSENGSSRPPEKLMPTGTKESGGTLGISQTEGFVRNKSLIYSQGSHPLTFEEFSKGKDFGNLNTLEAYFQSYNSIGIVIKCLPDDCFNTYDLYAVLCQHIKDPFILISELSKEGVMHWHMIWLTSKRSDNAKRLLQTYFSSVSTNFSITCQQVRSLKHLLKYILKEPLTIGVANSTHFSNYVYALYSSADIYKKPTNTDCNPIIRELLDTMKKYNEYSYEGLMKLAPDVMLKYLHKPNLEQIVNNCKLFYLRKKDVVNILERALSGWEGGNPFRIWLYLTYQGVSPGNFFMDMWNILFRTTDKINVLCLYGPSNTGKTSFVRPLLEIFSFGEIVSGGQFMFSNYVNKELLIWEEPLIGPDYVEMCKRVFEGMTTQVPIKFKNAQTLYRTPIIMTTNKYPWHYCQSDKGAILNRMILYEFNKGATYFPNFSETFGATCYRSFTKWIRNISEYVSFCQPSNSTGIESNRPENCSTIPTQWQCSDPECELCGIIHYQCNNTDQQCNIW</sequence>
<feature type="compositionally biased region" description="Polar residues" evidence="3">
    <location>
        <begin position="1"/>
        <end position="15"/>
    </location>
</feature>
<protein>
    <recommendedName>
        <fullName evidence="4">SF3 helicase domain-containing protein</fullName>
    </recommendedName>
</protein>
<dbReference type="SUPFAM" id="SSF52540">
    <property type="entry name" value="P-loop containing nucleoside triphosphate hydrolases"/>
    <property type="match status" value="1"/>
</dbReference>
<dbReference type="InterPro" id="IPR014015">
    <property type="entry name" value="Helicase_SF3_DNA-vir"/>
</dbReference>
<comment type="caution">
    <text evidence="5">The sequence shown here is derived from an EMBL/GenBank/DDBJ whole genome shotgun (WGS) entry which is preliminary data.</text>
</comment>
<evidence type="ECO:0000256" key="2">
    <source>
        <dbReference type="ARBA" id="ARBA00022840"/>
    </source>
</evidence>
<evidence type="ECO:0000259" key="4">
    <source>
        <dbReference type="PROSITE" id="PS51206"/>
    </source>
</evidence>
<feature type="region of interest" description="Disordered" evidence="3">
    <location>
        <begin position="1"/>
        <end position="35"/>
    </location>
</feature>
<proteinExistence type="predicted"/>
<evidence type="ECO:0000313" key="6">
    <source>
        <dbReference type="Proteomes" id="UP000887013"/>
    </source>
</evidence>
<dbReference type="GO" id="GO:0019079">
    <property type="term" value="P:viral genome replication"/>
    <property type="evidence" value="ECO:0007669"/>
    <property type="project" value="InterPro"/>
</dbReference>
<dbReference type="Pfam" id="PF01057">
    <property type="entry name" value="Parvo_NS1"/>
    <property type="match status" value="1"/>
</dbReference>
<organism evidence="5 6">
    <name type="scientific">Nephila pilipes</name>
    <name type="common">Giant wood spider</name>
    <name type="synonym">Nephila maculata</name>
    <dbReference type="NCBI Taxonomy" id="299642"/>
    <lineage>
        <taxon>Eukaryota</taxon>
        <taxon>Metazoa</taxon>
        <taxon>Ecdysozoa</taxon>
        <taxon>Arthropoda</taxon>
        <taxon>Chelicerata</taxon>
        <taxon>Arachnida</taxon>
        <taxon>Araneae</taxon>
        <taxon>Araneomorphae</taxon>
        <taxon>Entelegynae</taxon>
        <taxon>Araneoidea</taxon>
        <taxon>Nephilidae</taxon>
        <taxon>Nephila</taxon>
    </lineage>
</organism>
<evidence type="ECO:0000256" key="3">
    <source>
        <dbReference type="SAM" id="MobiDB-lite"/>
    </source>
</evidence>
<keyword evidence="1" id="KW-0547">Nucleotide-binding</keyword>
<reference evidence="5" key="1">
    <citation type="submission" date="2020-08" db="EMBL/GenBank/DDBJ databases">
        <title>Multicomponent nature underlies the extraordinary mechanical properties of spider dragline silk.</title>
        <authorList>
            <person name="Kono N."/>
            <person name="Nakamura H."/>
            <person name="Mori M."/>
            <person name="Yoshida Y."/>
            <person name="Ohtoshi R."/>
            <person name="Malay A.D."/>
            <person name="Moran D.A.P."/>
            <person name="Tomita M."/>
            <person name="Numata K."/>
            <person name="Arakawa K."/>
        </authorList>
    </citation>
    <scope>NUCLEOTIDE SEQUENCE</scope>
</reference>
<dbReference type="AlphaFoldDB" id="A0A8X6UD71"/>
<feature type="domain" description="SF3 helicase" evidence="4">
    <location>
        <begin position="296"/>
        <end position="440"/>
    </location>
</feature>
<dbReference type="Gene3D" id="3.40.50.300">
    <property type="entry name" value="P-loop containing nucleotide triphosphate hydrolases"/>
    <property type="match status" value="1"/>
</dbReference>
<evidence type="ECO:0000256" key="1">
    <source>
        <dbReference type="ARBA" id="ARBA00022741"/>
    </source>
</evidence>
<dbReference type="Proteomes" id="UP000887013">
    <property type="component" value="Unassembled WGS sequence"/>
</dbReference>
<name>A0A8X6UD71_NEPPI</name>
<dbReference type="InterPro" id="IPR001257">
    <property type="entry name" value="Parvovirus_NS1_helicase"/>
</dbReference>
<gene>
    <name evidence="5" type="ORF">NPIL_31701</name>
</gene>
<dbReference type="PROSITE" id="PS51206">
    <property type="entry name" value="SF3_HELICASE_1"/>
    <property type="match status" value="1"/>
</dbReference>
<dbReference type="InterPro" id="IPR027417">
    <property type="entry name" value="P-loop_NTPase"/>
</dbReference>
<keyword evidence="6" id="KW-1185">Reference proteome</keyword>
<keyword evidence="2" id="KW-0067">ATP-binding</keyword>
<evidence type="ECO:0000313" key="5">
    <source>
        <dbReference type="EMBL" id="GFU19424.1"/>
    </source>
</evidence>